<dbReference type="InterPro" id="IPR015760">
    <property type="entry name" value="TIF_IF2"/>
</dbReference>
<dbReference type="InterPro" id="IPR023115">
    <property type="entry name" value="TIF_IF2_dom3"/>
</dbReference>
<dbReference type="InterPro" id="IPR005225">
    <property type="entry name" value="Small_GTP-bd"/>
</dbReference>
<feature type="compositionally biased region" description="Basic and acidic residues" evidence="8">
    <location>
        <begin position="300"/>
        <end position="310"/>
    </location>
</feature>
<feature type="compositionally biased region" description="Basic and acidic residues" evidence="8">
    <location>
        <begin position="222"/>
        <end position="259"/>
    </location>
</feature>
<dbReference type="PROSITE" id="PS51722">
    <property type="entry name" value="G_TR_2"/>
    <property type="match status" value="1"/>
</dbReference>
<dbReference type="Pfam" id="PF14578">
    <property type="entry name" value="GTP_EFTU_D4"/>
    <property type="match status" value="1"/>
</dbReference>
<dbReference type="InterPro" id="IPR036925">
    <property type="entry name" value="TIF_IF2_dom3_sf"/>
</dbReference>
<keyword evidence="11" id="KW-1185">Reference proteome</keyword>
<feature type="compositionally biased region" description="Basic and acidic residues" evidence="8">
    <location>
        <begin position="39"/>
        <end position="83"/>
    </location>
</feature>
<name>A0ABY6TT55_BIOOC</name>
<dbReference type="Gene3D" id="2.40.30.10">
    <property type="entry name" value="Translation factors"/>
    <property type="match status" value="2"/>
</dbReference>
<evidence type="ECO:0000256" key="4">
    <source>
        <dbReference type="ARBA" id="ARBA00022741"/>
    </source>
</evidence>
<feature type="compositionally biased region" description="Acidic residues" evidence="8">
    <location>
        <begin position="272"/>
        <end position="299"/>
    </location>
</feature>
<keyword evidence="6" id="KW-0342">GTP-binding</keyword>
<comment type="caution">
    <text evidence="10">The sequence shown here is derived from an EMBL/GenBank/DDBJ whole genome shotgun (WGS) entry which is preliminary data.</text>
</comment>
<evidence type="ECO:0000313" key="10">
    <source>
        <dbReference type="EMBL" id="VUC21663.1"/>
    </source>
</evidence>
<reference evidence="10 11" key="1">
    <citation type="submission" date="2019-06" db="EMBL/GenBank/DDBJ databases">
        <authorList>
            <person name="Broberg M."/>
        </authorList>
    </citation>
    <scope>NUCLEOTIDE SEQUENCE [LARGE SCALE GENOMIC DNA]</scope>
</reference>
<protein>
    <recommendedName>
        <fullName evidence="2">Eukaryotic translation initiation factor 5B</fullName>
    </recommendedName>
    <alternativeName>
        <fullName evidence="7">Translation initiation factor IF-2</fullName>
    </alternativeName>
</protein>
<feature type="compositionally biased region" description="Basic and acidic residues" evidence="8">
    <location>
        <begin position="206"/>
        <end position="215"/>
    </location>
</feature>
<keyword evidence="4" id="KW-0547">Nucleotide-binding</keyword>
<dbReference type="SUPFAM" id="SSF52540">
    <property type="entry name" value="P-loop containing nucleoside triphosphate hydrolases"/>
    <property type="match status" value="1"/>
</dbReference>
<dbReference type="InterPro" id="IPR027417">
    <property type="entry name" value="P-loop_NTPase"/>
</dbReference>
<keyword evidence="5" id="KW-0648">Protein biosynthesis</keyword>
<evidence type="ECO:0000256" key="3">
    <source>
        <dbReference type="ARBA" id="ARBA00022540"/>
    </source>
</evidence>
<dbReference type="PANTHER" id="PTHR43381">
    <property type="entry name" value="TRANSLATION INITIATION FACTOR IF-2-RELATED"/>
    <property type="match status" value="1"/>
</dbReference>
<feature type="region of interest" description="Disordered" evidence="8">
    <location>
        <begin position="1"/>
        <end position="359"/>
    </location>
</feature>
<dbReference type="PANTHER" id="PTHR43381:SF4">
    <property type="entry name" value="EUKARYOTIC TRANSLATION INITIATION FACTOR 5B"/>
    <property type="match status" value="1"/>
</dbReference>
<dbReference type="Proteomes" id="UP000766486">
    <property type="component" value="Unassembled WGS sequence"/>
</dbReference>
<dbReference type="Pfam" id="PF11987">
    <property type="entry name" value="IF-2"/>
    <property type="match status" value="1"/>
</dbReference>
<evidence type="ECO:0000313" key="11">
    <source>
        <dbReference type="Proteomes" id="UP000766486"/>
    </source>
</evidence>
<evidence type="ECO:0000256" key="7">
    <source>
        <dbReference type="ARBA" id="ARBA00032478"/>
    </source>
</evidence>
<dbReference type="SUPFAM" id="SSF52156">
    <property type="entry name" value="Initiation factor IF2/eIF5b, domain 3"/>
    <property type="match status" value="1"/>
</dbReference>
<evidence type="ECO:0000256" key="2">
    <source>
        <dbReference type="ARBA" id="ARBA00013824"/>
    </source>
</evidence>
<feature type="compositionally biased region" description="Basic and acidic residues" evidence="8">
    <location>
        <begin position="111"/>
        <end position="187"/>
    </location>
</feature>
<dbReference type="Pfam" id="PF00009">
    <property type="entry name" value="GTP_EFTU"/>
    <property type="match status" value="1"/>
</dbReference>
<dbReference type="CDD" id="cd01887">
    <property type="entry name" value="IF2_eIF5B"/>
    <property type="match status" value="1"/>
</dbReference>
<feature type="compositionally biased region" description="Acidic residues" evidence="8">
    <location>
        <begin position="311"/>
        <end position="329"/>
    </location>
</feature>
<proteinExistence type="inferred from homology"/>
<evidence type="ECO:0000259" key="9">
    <source>
        <dbReference type="PROSITE" id="PS51722"/>
    </source>
</evidence>
<dbReference type="InterPro" id="IPR029459">
    <property type="entry name" value="EFTU-type"/>
</dbReference>
<evidence type="ECO:0000256" key="5">
    <source>
        <dbReference type="ARBA" id="ARBA00022917"/>
    </source>
</evidence>
<dbReference type="InterPro" id="IPR009000">
    <property type="entry name" value="Transl_B-barrel_sf"/>
</dbReference>
<dbReference type="Gene3D" id="3.40.50.10050">
    <property type="entry name" value="Translation initiation factor IF- 2, domain 3"/>
    <property type="match status" value="1"/>
</dbReference>
<evidence type="ECO:0000256" key="6">
    <source>
        <dbReference type="ARBA" id="ARBA00023134"/>
    </source>
</evidence>
<gene>
    <name evidence="10" type="ORF">CLO192961_LOCUS60345</name>
</gene>
<keyword evidence="3" id="KW-0396">Initiation factor</keyword>
<feature type="domain" description="Tr-type G" evidence="9">
    <location>
        <begin position="365"/>
        <end position="583"/>
    </location>
</feature>
<dbReference type="CDD" id="cd03703">
    <property type="entry name" value="aeIF5B_II"/>
    <property type="match status" value="1"/>
</dbReference>
<evidence type="ECO:0000256" key="8">
    <source>
        <dbReference type="SAM" id="MobiDB-lite"/>
    </source>
</evidence>
<comment type="similarity">
    <text evidence="1">Belongs to the TRAFAC class translation factor GTPase superfamily. Classic translation factor GTPase family. IF-2 subfamily.</text>
</comment>
<feature type="compositionally biased region" description="Low complexity" evidence="8">
    <location>
        <begin position="84"/>
        <end position="95"/>
    </location>
</feature>
<dbReference type="NCBIfam" id="TIGR00231">
    <property type="entry name" value="small_GTP"/>
    <property type="match status" value="1"/>
</dbReference>
<dbReference type="PRINTS" id="PR00315">
    <property type="entry name" value="ELONGATNFCT"/>
</dbReference>
<dbReference type="SUPFAM" id="SSF50447">
    <property type="entry name" value="Translation proteins"/>
    <property type="match status" value="1"/>
</dbReference>
<dbReference type="InterPro" id="IPR000795">
    <property type="entry name" value="T_Tr_GTP-bd_dom"/>
</dbReference>
<dbReference type="EMBL" id="CABFNS010000435">
    <property type="protein sequence ID" value="VUC21663.1"/>
    <property type="molecule type" value="Genomic_DNA"/>
</dbReference>
<accession>A0ABY6TT55</accession>
<evidence type="ECO:0000256" key="1">
    <source>
        <dbReference type="ARBA" id="ARBA00007733"/>
    </source>
</evidence>
<feature type="compositionally biased region" description="Basic and acidic residues" evidence="8">
    <location>
        <begin position="338"/>
        <end position="353"/>
    </location>
</feature>
<dbReference type="NCBIfam" id="NF003078">
    <property type="entry name" value="PRK04004.1"/>
    <property type="match status" value="1"/>
</dbReference>
<dbReference type="Gene3D" id="3.40.50.300">
    <property type="entry name" value="P-loop containing nucleotide triphosphate hydrolases"/>
    <property type="match status" value="1"/>
</dbReference>
<organism evidence="10 11">
    <name type="scientific">Bionectria ochroleuca</name>
    <name type="common">Gliocladium roseum</name>
    <dbReference type="NCBI Taxonomy" id="29856"/>
    <lineage>
        <taxon>Eukaryota</taxon>
        <taxon>Fungi</taxon>
        <taxon>Dikarya</taxon>
        <taxon>Ascomycota</taxon>
        <taxon>Pezizomycotina</taxon>
        <taxon>Sordariomycetes</taxon>
        <taxon>Hypocreomycetidae</taxon>
        <taxon>Hypocreales</taxon>
        <taxon>Bionectriaceae</taxon>
        <taxon>Clonostachys</taxon>
    </lineage>
</organism>
<sequence length="960" mass="106708">MDDEFALPEKKGKGGKGKQAQKKAEPQGDDDEGSGRILTKAEKEKLKKEREKQRKKENAAKKKTAAPEKPEPAKAAPEKKEEVAPTPAAAEPAAGGKKKKIPAHLAMIQKQQEELRRRQEEEDRAKAEAKRLAEEQDRMDAEEIKRREEAKALKKQKEKEKIEQLKKEGKFMTKAQKEEKARNEKKLQQMLAAGIKVGPQEGAPSEPKKKNEAPKKKSRQQQKIDEEKALAEAAERARLQAEKDLKEAEEKAAQKKAEEEAAVAAQKKAEESDVEDDWEAAAAASDEDVKDSWDADSDEEAKPKDSKKGEDAEDDDEDDDDESDDDDEDRISAARAAEAQRKKEAAERREKAHQAALAARSKDNLRSPICCILGHVDTGKTKLLDKVRQTNVQEGEAGGITQQIGATYFPVDALKQKTAVVNKDNSFQYKVPGLLVIDTPGHESFSNLRSRGSSLCNIAILVVDIMHGLEPQTRESIQLLKDRKTPFIVALNKIDRLYGWKKVDNNGFQESLRLQNKAVHNEFQTRLEKVRLEFSEVGFNSFLYYENPSLKNNVSLVPTSAHTGEGVPDMLKLILHLTQERMTGSLMYLSEVQATVLEVKAIEGFGMTIDVILSNGILREGDRIVLCGTEGAIKTNIRALLTPQPLRELRLKSQYVHNKEVKAALGVKISAPGLEGAIAGSRLMVVGPDDDEEDIEDEVEADLANLLSRVEKSGKGVTVQASTLGSLEALLDFLKDMKIPVANVGIGPVYKRDVMQSGIMLERAPDYAIMLCFDVKVDKEAQAYADEQGIKIFTADIIYHLFDSFTKHMEEQLERKKEESKMLAVFPCVLKPVAVFNKTGPIVIGVDVTDGSLKINTPIAAIKQNPNTGAKEVISLGRVTSIERDHKQIPVCKKGQPSVAVKIEMGGNQPVYGRHLEETDTLYSLISRASIDTLKEFYRKDVSNDEWKLIVKLKPLFDIN</sequence>